<keyword evidence="4 7" id="KW-0732">Signal</keyword>
<dbReference type="InterPro" id="IPR050738">
    <property type="entry name" value="Sulfatase"/>
</dbReference>
<keyword evidence="5" id="KW-0378">Hydrolase</keyword>
<evidence type="ECO:0000313" key="10">
    <source>
        <dbReference type="Proteomes" id="UP000005824"/>
    </source>
</evidence>
<dbReference type="PANTHER" id="PTHR42693">
    <property type="entry name" value="ARYLSULFATASE FAMILY MEMBER"/>
    <property type="match status" value="1"/>
</dbReference>
<dbReference type="GO" id="GO:0004065">
    <property type="term" value="F:arylsulfatase activity"/>
    <property type="evidence" value="ECO:0007669"/>
    <property type="project" value="TreeGrafter"/>
</dbReference>
<evidence type="ECO:0000256" key="5">
    <source>
        <dbReference type="ARBA" id="ARBA00022801"/>
    </source>
</evidence>
<name>B4D4S6_9BACT</name>
<sequence length="626" mass="69361" precursor="true">MKRLLFFLLLIVCGAVARGAESSPKTRPNIVFILADDLGWSDTTLYGTTKFFETPNIERLAARGMKFTNAYAANPVCSPTRASIMTGLYPGRLGITTPSGHVPEEKLEASLVARGSPSQKSLQATSATRLKLEYFTLAEALKGAGYATGHFGKWHLGPEPFDPLHQGFDVDVPHWSGPGPAGYIAPWKSPKFHLPAKPGEQLEDLMSQEAIKFIRVHKDEPFYLNYWAFSVHSPWGGKPDLIEKYRRKADPNSAQRNPVYGAMVESLDDAVGRLLDTLDELKLSDHTIIVFFSDNGGVNWFEPAMKEEAGMNSPPTTNAPLRAGKGTLYEGGTREPCVVVWPGKTKAATQNDAMLCSVDFYPTLLEMAGVAAKPDLKFDGVSQVPALLGTGTPRDTLFCYYPVYSPPGHVVHTMPGVWGRRGDWKLIRYFHDADDQSDRYELYNLHDDLGETKDLAARFPDKVKELNALIDAHLAETHALIPGKNPAYNALVPDWAVNKESTVTVRDGALLLTATEAAVSLSTRDLPHAQGPYTVEFRMKSNGKGNGRIFWAANPRQPYFRDRAVNFTPTHDNEWQDFAIKLPVETPIEMLRFDPAVGPGEFRVAYLRLKDRNGAVIKEWNYATGH</sequence>
<evidence type="ECO:0000256" key="7">
    <source>
        <dbReference type="SAM" id="SignalP"/>
    </source>
</evidence>
<evidence type="ECO:0000256" key="6">
    <source>
        <dbReference type="ARBA" id="ARBA00022837"/>
    </source>
</evidence>
<dbReference type="InterPro" id="IPR024607">
    <property type="entry name" value="Sulfatase_CS"/>
</dbReference>
<dbReference type="STRING" id="497964.CfE428DRAFT_3914"/>
<evidence type="ECO:0000256" key="1">
    <source>
        <dbReference type="ARBA" id="ARBA00001913"/>
    </source>
</evidence>
<dbReference type="eggNOG" id="COG3119">
    <property type="taxonomic scope" value="Bacteria"/>
</dbReference>
<dbReference type="Gene3D" id="3.30.1120.10">
    <property type="match status" value="1"/>
</dbReference>
<feature type="chain" id="PRO_5002802453" evidence="7">
    <location>
        <begin position="18"/>
        <end position="626"/>
    </location>
</feature>
<organism evidence="9 10">
    <name type="scientific">Chthoniobacter flavus Ellin428</name>
    <dbReference type="NCBI Taxonomy" id="497964"/>
    <lineage>
        <taxon>Bacteria</taxon>
        <taxon>Pseudomonadati</taxon>
        <taxon>Verrucomicrobiota</taxon>
        <taxon>Spartobacteria</taxon>
        <taxon>Chthoniobacterales</taxon>
        <taxon>Chthoniobacteraceae</taxon>
        <taxon>Chthoniobacter</taxon>
    </lineage>
</organism>
<dbReference type="CDD" id="cd16144">
    <property type="entry name" value="ARS_like"/>
    <property type="match status" value="1"/>
</dbReference>
<dbReference type="EMBL" id="ABVL01000012">
    <property type="protein sequence ID" value="EDY18529.1"/>
    <property type="molecule type" value="Genomic_DNA"/>
</dbReference>
<evidence type="ECO:0000313" key="9">
    <source>
        <dbReference type="EMBL" id="EDY18529.1"/>
    </source>
</evidence>
<dbReference type="SUPFAM" id="SSF53649">
    <property type="entry name" value="Alkaline phosphatase-like"/>
    <property type="match status" value="1"/>
</dbReference>
<accession>B4D4S6</accession>
<dbReference type="Gene3D" id="3.40.720.10">
    <property type="entry name" value="Alkaline Phosphatase, subunit A"/>
    <property type="match status" value="1"/>
</dbReference>
<comment type="similarity">
    <text evidence="2">Belongs to the sulfatase family.</text>
</comment>
<dbReference type="RefSeq" id="WP_006981239.1">
    <property type="nucleotide sequence ID" value="NZ_ABVL01000012.1"/>
</dbReference>
<evidence type="ECO:0000259" key="8">
    <source>
        <dbReference type="Pfam" id="PF00884"/>
    </source>
</evidence>
<dbReference type="InterPro" id="IPR000917">
    <property type="entry name" value="Sulfatase_N"/>
</dbReference>
<feature type="signal peptide" evidence="7">
    <location>
        <begin position="1"/>
        <end position="17"/>
    </location>
</feature>
<evidence type="ECO:0000256" key="2">
    <source>
        <dbReference type="ARBA" id="ARBA00008779"/>
    </source>
</evidence>
<proteinExistence type="inferred from homology"/>
<dbReference type="Proteomes" id="UP000005824">
    <property type="component" value="Unassembled WGS sequence"/>
</dbReference>
<dbReference type="GO" id="GO:0046872">
    <property type="term" value="F:metal ion binding"/>
    <property type="evidence" value="ECO:0007669"/>
    <property type="project" value="UniProtKB-KW"/>
</dbReference>
<dbReference type="PROSITE" id="PS00523">
    <property type="entry name" value="SULFATASE_1"/>
    <property type="match status" value="1"/>
</dbReference>
<dbReference type="Pfam" id="PF00884">
    <property type="entry name" value="Sulfatase"/>
    <property type="match status" value="1"/>
</dbReference>
<dbReference type="InParanoid" id="B4D4S6"/>
<keyword evidence="10" id="KW-1185">Reference proteome</keyword>
<feature type="domain" description="Sulfatase N-terminal" evidence="8">
    <location>
        <begin position="28"/>
        <end position="370"/>
    </location>
</feature>
<dbReference type="AlphaFoldDB" id="B4D4S6"/>
<gene>
    <name evidence="9" type="ORF">CfE428DRAFT_3914</name>
</gene>
<dbReference type="InterPro" id="IPR017850">
    <property type="entry name" value="Alkaline_phosphatase_core_sf"/>
</dbReference>
<comment type="caution">
    <text evidence="9">The sequence shown here is derived from an EMBL/GenBank/DDBJ whole genome shotgun (WGS) entry which is preliminary data.</text>
</comment>
<keyword evidence="3" id="KW-0479">Metal-binding</keyword>
<evidence type="ECO:0000256" key="3">
    <source>
        <dbReference type="ARBA" id="ARBA00022723"/>
    </source>
</evidence>
<evidence type="ECO:0000256" key="4">
    <source>
        <dbReference type="ARBA" id="ARBA00022729"/>
    </source>
</evidence>
<reference evidence="9 10" key="1">
    <citation type="journal article" date="2011" name="J. Bacteriol.">
        <title>Genome sequence of Chthoniobacter flavus Ellin428, an aerobic heterotrophic soil bacterium.</title>
        <authorList>
            <person name="Kant R."/>
            <person name="van Passel M.W."/>
            <person name="Palva A."/>
            <person name="Lucas S."/>
            <person name="Lapidus A."/>
            <person name="Glavina Del Rio T."/>
            <person name="Dalin E."/>
            <person name="Tice H."/>
            <person name="Bruce D."/>
            <person name="Goodwin L."/>
            <person name="Pitluck S."/>
            <person name="Larimer F.W."/>
            <person name="Land M.L."/>
            <person name="Hauser L."/>
            <person name="Sangwan P."/>
            <person name="de Vos W.M."/>
            <person name="Janssen P.H."/>
            <person name="Smidt H."/>
        </authorList>
    </citation>
    <scope>NUCLEOTIDE SEQUENCE [LARGE SCALE GENOMIC DNA]</scope>
    <source>
        <strain evidence="9 10">Ellin428</strain>
    </source>
</reference>
<protein>
    <submittedName>
        <fullName evidence="9">Sulfatase</fullName>
    </submittedName>
</protein>
<dbReference type="PANTHER" id="PTHR42693:SF42">
    <property type="entry name" value="ARYLSULFATASE G"/>
    <property type="match status" value="1"/>
</dbReference>
<comment type="cofactor">
    <cofactor evidence="1">
        <name>Ca(2+)</name>
        <dbReference type="ChEBI" id="CHEBI:29108"/>
    </cofactor>
</comment>
<keyword evidence="6" id="KW-0106">Calcium</keyword>